<evidence type="ECO:0000313" key="1">
    <source>
        <dbReference type="EMBL" id="JAD42613.1"/>
    </source>
</evidence>
<dbReference type="AlphaFoldDB" id="A0A0A8ZY37"/>
<protein>
    <submittedName>
        <fullName evidence="1">Uncharacterized protein</fullName>
    </submittedName>
</protein>
<reference evidence="1" key="1">
    <citation type="submission" date="2014-09" db="EMBL/GenBank/DDBJ databases">
        <authorList>
            <person name="Magalhaes I.L.F."/>
            <person name="Oliveira U."/>
            <person name="Santos F.R."/>
            <person name="Vidigal T.H.D.A."/>
            <person name="Brescovit A.D."/>
            <person name="Santos A.J."/>
        </authorList>
    </citation>
    <scope>NUCLEOTIDE SEQUENCE</scope>
    <source>
        <tissue evidence="1">Shoot tissue taken approximately 20 cm above the soil surface</tissue>
    </source>
</reference>
<name>A0A0A8ZY37_ARUDO</name>
<organism evidence="1">
    <name type="scientific">Arundo donax</name>
    <name type="common">Giant reed</name>
    <name type="synonym">Donax arundinaceus</name>
    <dbReference type="NCBI Taxonomy" id="35708"/>
    <lineage>
        <taxon>Eukaryota</taxon>
        <taxon>Viridiplantae</taxon>
        <taxon>Streptophyta</taxon>
        <taxon>Embryophyta</taxon>
        <taxon>Tracheophyta</taxon>
        <taxon>Spermatophyta</taxon>
        <taxon>Magnoliopsida</taxon>
        <taxon>Liliopsida</taxon>
        <taxon>Poales</taxon>
        <taxon>Poaceae</taxon>
        <taxon>PACMAD clade</taxon>
        <taxon>Arundinoideae</taxon>
        <taxon>Arundineae</taxon>
        <taxon>Arundo</taxon>
    </lineage>
</organism>
<reference evidence="1" key="2">
    <citation type="journal article" date="2015" name="Data Brief">
        <title>Shoot transcriptome of the giant reed, Arundo donax.</title>
        <authorList>
            <person name="Barrero R.A."/>
            <person name="Guerrero F.D."/>
            <person name="Moolhuijzen P."/>
            <person name="Goolsby J.A."/>
            <person name="Tidwell J."/>
            <person name="Bellgard S.E."/>
            <person name="Bellgard M.I."/>
        </authorList>
    </citation>
    <scope>NUCLEOTIDE SEQUENCE</scope>
    <source>
        <tissue evidence="1">Shoot tissue taken approximately 20 cm above the soil surface</tissue>
    </source>
</reference>
<sequence>MYSYLFELTKGSIKSIPETSNISTCRLYLRGMAFLELTFPTL</sequence>
<accession>A0A0A8ZY37</accession>
<dbReference type="EMBL" id="GBRH01255282">
    <property type="protein sequence ID" value="JAD42613.1"/>
    <property type="molecule type" value="Transcribed_RNA"/>
</dbReference>
<proteinExistence type="predicted"/>